<dbReference type="AlphaFoldDB" id="A0A5L8LN15"/>
<dbReference type="Gene3D" id="3.40.50.300">
    <property type="entry name" value="P-loop containing nucleotide triphosphate hydrolases"/>
    <property type="match status" value="1"/>
</dbReference>
<comment type="caution">
    <text evidence="2">The sequence shown here is derived from an EMBL/GenBank/DDBJ whole genome shotgun (WGS) entry which is preliminary data.</text>
</comment>
<dbReference type="SUPFAM" id="SSF52540">
    <property type="entry name" value="P-loop containing nucleoside triphosphate hydrolases"/>
    <property type="match status" value="1"/>
</dbReference>
<evidence type="ECO:0000313" key="2">
    <source>
        <dbReference type="EMBL" id="EAK9940003.1"/>
    </source>
</evidence>
<gene>
    <name evidence="2" type="ORF">A0Y42_04110</name>
</gene>
<dbReference type="Pfam" id="PF13166">
    <property type="entry name" value="AAA_13"/>
    <property type="match status" value="1"/>
</dbReference>
<accession>A0A5L8LN15</accession>
<proteinExistence type="predicted"/>
<organism evidence="2">
    <name type="scientific">Campylobacter lari</name>
    <dbReference type="NCBI Taxonomy" id="201"/>
    <lineage>
        <taxon>Bacteria</taxon>
        <taxon>Pseudomonadati</taxon>
        <taxon>Campylobacterota</taxon>
        <taxon>Epsilonproteobacteria</taxon>
        <taxon>Campylobacterales</taxon>
        <taxon>Campylobacteraceae</taxon>
        <taxon>Campylobacter</taxon>
    </lineage>
</organism>
<dbReference type="EMBL" id="AACKMK010000004">
    <property type="protein sequence ID" value="EAK9940003.1"/>
    <property type="molecule type" value="Genomic_DNA"/>
</dbReference>
<feature type="domain" description="Protein CR006 P-loop" evidence="1">
    <location>
        <begin position="138"/>
        <end position="350"/>
    </location>
</feature>
<protein>
    <submittedName>
        <fullName evidence="2">Anticodon nuclease</fullName>
    </submittedName>
</protein>
<reference evidence="2" key="1">
    <citation type="submission" date="2018-05" db="EMBL/GenBank/DDBJ databases">
        <authorList>
            <consortium name="PulseNet: The National Subtyping Network for Foodborne Disease Surveillance"/>
            <person name="Tarr C.L."/>
            <person name="Trees E."/>
            <person name="Katz L.S."/>
            <person name="Carleton-Romer H.A."/>
            <person name="Stroika S."/>
            <person name="Kucerova Z."/>
            <person name="Roache K.F."/>
            <person name="Sabol A.L."/>
            <person name="Besser J."/>
            <person name="Gerner-Smidt P."/>
        </authorList>
    </citation>
    <scope>NUCLEOTIDE SEQUENCE</scope>
    <source>
        <strain evidence="2">2008D-7097</strain>
    </source>
</reference>
<evidence type="ECO:0000259" key="1">
    <source>
        <dbReference type="Pfam" id="PF13166"/>
    </source>
</evidence>
<sequence>MATCTDGNLKTLAEQIIQLRENIILIFAFNGTGKTRLSIEYKNVTKQKNENQHTGVYYNAYSEDLFVWDNDVENIGNEIKLNIIPSSLNEYHSLINEDNVRDKLSMYKPKFDFKFNTFSDSSMGIESISFYANEDDANENPIKISRGEEQSFVWCFFLALFDVQGWTDQQNSHFFIDDPVSSLDEHKIFITAFTLMDLIEEHYKKRKIIITTHHVGLFSILSDQLKKGEKASKYKNKIKQYILKNDNKKLQLLACNKDVFLYHLELLQTLQTAIDEHKLSAYHFAILRQILENISSFLGVGRTSYVLEQIGIDNAKRIAEIVNTLSHKNIFRYETDTIVQENEELLSEIFNKIQRKYNFVIHRGARNE</sequence>
<name>A0A5L8LN15_CAMLA</name>
<dbReference type="InterPro" id="IPR027417">
    <property type="entry name" value="P-loop_NTPase"/>
</dbReference>
<dbReference type="InterPro" id="IPR026866">
    <property type="entry name" value="CR006_AAA"/>
</dbReference>